<organism evidence="7 8">
    <name type="scientific">[Clostridium] fimetarium</name>
    <dbReference type="NCBI Taxonomy" id="99656"/>
    <lineage>
        <taxon>Bacteria</taxon>
        <taxon>Bacillati</taxon>
        <taxon>Bacillota</taxon>
        <taxon>Clostridia</taxon>
        <taxon>Lachnospirales</taxon>
        <taxon>Lachnospiraceae</taxon>
    </lineage>
</organism>
<comment type="function">
    <text evidence="6">Forms membrane-associated dynamic filaments that are essential for cell shape determination. Acts by regulating cell wall synthesis and cell elongation, and thus cell shape. A feedback loop between cell geometry and MreB localization may maintain elongated cell shape by targeting cell wall growth to regions of negative cell wall curvature.</text>
</comment>
<evidence type="ECO:0000313" key="7">
    <source>
        <dbReference type="EMBL" id="SEW27153.1"/>
    </source>
</evidence>
<evidence type="ECO:0000256" key="2">
    <source>
        <dbReference type="ARBA" id="ARBA00022741"/>
    </source>
</evidence>
<keyword evidence="1 6" id="KW-0963">Cytoplasm</keyword>
<dbReference type="NCBIfam" id="NF010539">
    <property type="entry name" value="PRK13927.1"/>
    <property type="match status" value="1"/>
</dbReference>
<dbReference type="PANTHER" id="PTHR42749">
    <property type="entry name" value="CELL SHAPE-DETERMINING PROTEIN MREB"/>
    <property type="match status" value="1"/>
</dbReference>
<dbReference type="GO" id="GO:0000902">
    <property type="term" value="P:cell morphogenesis"/>
    <property type="evidence" value="ECO:0007669"/>
    <property type="project" value="InterPro"/>
</dbReference>
<dbReference type="OrthoDB" id="9768127at2"/>
<keyword evidence="3 6" id="KW-0067">ATP-binding</keyword>
<comment type="subcellular location">
    <subcellularLocation>
        <location evidence="6">Cytoplasm</location>
    </subcellularLocation>
    <text evidence="6">Membrane-associated.</text>
</comment>
<dbReference type="Gene3D" id="3.30.420.40">
    <property type="match status" value="3"/>
</dbReference>
<evidence type="ECO:0000256" key="5">
    <source>
        <dbReference type="ARBA" id="ARBA00023458"/>
    </source>
</evidence>
<dbReference type="GO" id="GO:0008360">
    <property type="term" value="P:regulation of cell shape"/>
    <property type="evidence" value="ECO:0007669"/>
    <property type="project" value="UniProtKB-UniRule"/>
</dbReference>
<gene>
    <name evidence="6" type="primary">mreB</name>
    <name evidence="7" type="ORF">SAMN05421659_10870</name>
</gene>
<comment type="subunit">
    <text evidence="6">Forms polymers.</text>
</comment>
<dbReference type="STRING" id="99656.SAMN05421659_10870"/>
<evidence type="ECO:0000256" key="1">
    <source>
        <dbReference type="ARBA" id="ARBA00022490"/>
    </source>
</evidence>
<comment type="similarity">
    <text evidence="5 6">Belongs to the FtsA/MreB family.</text>
</comment>
<comment type="caution">
    <text evidence="6">Lacks conserved residue(s) required for the propagation of feature annotation.</text>
</comment>
<dbReference type="AlphaFoldDB" id="A0A1I0QJ63"/>
<feature type="binding site" evidence="6">
    <location>
        <begin position="206"/>
        <end position="209"/>
    </location>
    <ligand>
        <name>ATP</name>
        <dbReference type="ChEBI" id="CHEBI:30616"/>
    </ligand>
</feature>
<dbReference type="Pfam" id="PF06723">
    <property type="entry name" value="MreB_Mbl"/>
    <property type="match status" value="1"/>
</dbReference>
<keyword evidence="4 6" id="KW-0133">Cell shape</keyword>
<dbReference type="SUPFAM" id="SSF53067">
    <property type="entry name" value="Actin-like ATPase domain"/>
    <property type="match status" value="2"/>
</dbReference>
<proteinExistence type="inferred from homology"/>
<name>A0A1I0QJ63_9FIRM</name>
<dbReference type="InterPro" id="IPR043129">
    <property type="entry name" value="ATPase_NBD"/>
</dbReference>
<dbReference type="InterPro" id="IPR056546">
    <property type="entry name" value="MreB_MamK-like"/>
</dbReference>
<evidence type="ECO:0000256" key="6">
    <source>
        <dbReference type="HAMAP-Rule" id="MF_02207"/>
    </source>
</evidence>
<dbReference type="HAMAP" id="MF_02207">
    <property type="entry name" value="MreB"/>
    <property type="match status" value="1"/>
</dbReference>
<accession>A0A1I0QJ63</accession>
<keyword evidence="8" id="KW-1185">Reference proteome</keyword>
<dbReference type="InterPro" id="IPR004753">
    <property type="entry name" value="MreB"/>
</dbReference>
<dbReference type="PANTHER" id="PTHR42749:SF1">
    <property type="entry name" value="CELL SHAPE-DETERMINING PROTEIN MREB"/>
    <property type="match status" value="1"/>
</dbReference>
<dbReference type="PRINTS" id="PR01652">
    <property type="entry name" value="SHAPEPROTEIN"/>
</dbReference>
<reference evidence="7 8" key="1">
    <citation type="submission" date="2016-10" db="EMBL/GenBank/DDBJ databases">
        <authorList>
            <person name="de Groot N.N."/>
        </authorList>
    </citation>
    <scope>NUCLEOTIDE SEQUENCE [LARGE SCALE GENOMIC DNA]</scope>
    <source>
        <strain evidence="7 8">DSM 9179</strain>
    </source>
</reference>
<dbReference type="CDD" id="cd10225">
    <property type="entry name" value="ASKHA_NBD_MreB-like"/>
    <property type="match status" value="1"/>
</dbReference>
<dbReference type="RefSeq" id="WP_092454030.1">
    <property type="nucleotide sequence ID" value="NZ_FOJI01000008.1"/>
</dbReference>
<dbReference type="EMBL" id="FOJI01000008">
    <property type="protein sequence ID" value="SEW27153.1"/>
    <property type="molecule type" value="Genomic_DNA"/>
</dbReference>
<keyword evidence="2 6" id="KW-0547">Nucleotide-binding</keyword>
<evidence type="ECO:0000313" key="8">
    <source>
        <dbReference type="Proteomes" id="UP000199701"/>
    </source>
</evidence>
<dbReference type="GO" id="GO:0005524">
    <property type="term" value="F:ATP binding"/>
    <property type="evidence" value="ECO:0007669"/>
    <property type="project" value="UniProtKB-KW"/>
</dbReference>
<dbReference type="Proteomes" id="UP000199701">
    <property type="component" value="Unassembled WGS sequence"/>
</dbReference>
<dbReference type="GO" id="GO:0005737">
    <property type="term" value="C:cytoplasm"/>
    <property type="evidence" value="ECO:0007669"/>
    <property type="project" value="UniProtKB-SubCell"/>
</dbReference>
<sequence length="340" mass="37252">MAQNVYGVDIGTSNFKMFSKEKSRILNEKNIIAIANKKEIFAVGDKAYEMYEKSPDSIKVSFPVKYGVIADIENMQTLFSSFFKLINDNKKLNGPTEFYIAVPTDITEVEKRAFYELIVDSKIRAKNVFIVDKPVADAIGAGIDVTEARGIMIVNIGADTTEISVLSLGGIVISKSVKIGGNRLDDSIISTVKRVYNLVIGSKTAENLKRQLGSAVKVDEIFCKGFGRNVVSGLPVSVDISSDVIYSAIVDPLHSIMDSIKMILERTPPELAADIINTGIYVTGGTSNINNLERFIKEETNLNVNIVENPSESVVRGLMGVVNTPSFKTVAYTPQDKNYN</sequence>
<evidence type="ECO:0000256" key="3">
    <source>
        <dbReference type="ARBA" id="ARBA00022840"/>
    </source>
</evidence>
<evidence type="ECO:0000256" key="4">
    <source>
        <dbReference type="ARBA" id="ARBA00022960"/>
    </source>
</evidence>
<protein>
    <recommendedName>
        <fullName evidence="6">Cell shape-determining protein MreB</fullName>
    </recommendedName>
</protein>